<dbReference type="EMBL" id="JABXXS010000209">
    <property type="protein sequence ID" value="NVN38889.1"/>
    <property type="molecule type" value="Genomic_DNA"/>
</dbReference>
<organism evidence="2 3">
    <name type="scientific">Komagataeibacter swingsii</name>
    <dbReference type="NCBI Taxonomy" id="215220"/>
    <lineage>
        <taxon>Bacteria</taxon>
        <taxon>Pseudomonadati</taxon>
        <taxon>Pseudomonadota</taxon>
        <taxon>Alphaproteobacteria</taxon>
        <taxon>Acetobacterales</taxon>
        <taxon>Acetobacteraceae</taxon>
        <taxon>Komagataeibacter</taxon>
    </lineage>
</organism>
<evidence type="ECO:0000256" key="1">
    <source>
        <dbReference type="ARBA" id="ARBA00022649"/>
    </source>
</evidence>
<dbReference type="RefSeq" id="WP_176644260.1">
    <property type="nucleotide sequence ID" value="NZ_JABXXS010000209.1"/>
</dbReference>
<proteinExistence type="predicted"/>
<evidence type="ECO:0000313" key="3">
    <source>
        <dbReference type="Proteomes" id="UP000522590"/>
    </source>
</evidence>
<feature type="non-terminal residue" evidence="2">
    <location>
        <position position="50"/>
    </location>
</feature>
<dbReference type="AlphaFoldDB" id="A0A850P871"/>
<dbReference type="InterPro" id="IPR009956">
    <property type="entry name" value="Post-segregation_anti-tox_CcdA"/>
</dbReference>
<reference evidence="2 3" key="1">
    <citation type="submission" date="2020-06" db="EMBL/GenBank/DDBJ databases">
        <title>Description of novel acetic acid bacteria.</title>
        <authorList>
            <person name="Sombolestani A."/>
        </authorList>
    </citation>
    <scope>NUCLEOTIDE SEQUENCE [LARGE SCALE GENOMIC DNA]</scope>
    <source>
        <strain evidence="2 3">LMG 25</strain>
    </source>
</reference>
<keyword evidence="1" id="KW-1277">Toxin-antitoxin system</keyword>
<sequence length="50" mass="5441">MTLPAQLLEEAKSLDLNISQACEQGLKSAIASIRAQQWLADNRASLEASR</sequence>
<evidence type="ECO:0000313" key="2">
    <source>
        <dbReference type="EMBL" id="NVN38889.1"/>
    </source>
</evidence>
<dbReference type="Pfam" id="PF07362">
    <property type="entry name" value="CcdA"/>
    <property type="match status" value="1"/>
</dbReference>
<comment type="caution">
    <text evidence="2">The sequence shown here is derived from an EMBL/GenBank/DDBJ whole genome shotgun (WGS) entry which is preliminary data.</text>
</comment>
<protein>
    <submittedName>
        <fullName evidence="2">Type II toxin-antitoxin system CcdA family antitoxin</fullName>
    </submittedName>
</protein>
<gene>
    <name evidence="2" type="ORF">HUK81_18935</name>
</gene>
<name>A0A850P871_9PROT</name>
<dbReference type="Proteomes" id="UP000522590">
    <property type="component" value="Unassembled WGS sequence"/>
</dbReference>
<accession>A0A850P871</accession>